<protein>
    <submittedName>
        <fullName evidence="3">Tfp pilus assembly protein PilF</fullName>
    </submittedName>
</protein>
<evidence type="ECO:0000313" key="3">
    <source>
        <dbReference type="EMBL" id="SEP49747.1"/>
    </source>
</evidence>
<dbReference type="EMBL" id="FOEF01000013">
    <property type="protein sequence ID" value="SEP49747.1"/>
    <property type="molecule type" value="Genomic_DNA"/>
</dbReference>
<dbReference type="InterPro" id="IPR027417">
    <property type="entry name" value="P-loop_NTPase"/>
</dbReference>
<evidence type="ECO:0000259" key="2">
    <source>
        <dbReference type="Pfam" id="PF12862"/>
    </source>
</evidence>
<gene>
    <name evidence="3" type="ORF">SAMN04489732_113187</name>
</gene>
<keyword evidence="1" id="KW-0802">TPR repeat</keyword>
<dbReference type="GO" id="GO:0043531">
    <property type="term" value="F:ADP binding"/>
    <property type="evidence" value="ECO:0007669"/>
    <property type="project" value="InterPro"/>
</dbReference>
<keyword evidence="4" id="KW-1185">Reference proteome</keyword>
<dbReference type="PANTHER" id="PTHR47691:SF3">
    <property type="entry name" value="HTH-TYPE TRANSCRIPTIONAL REGULATOR RV0890C-RELATED"/>
    <property type="match status" value="1"/>
</dbReference>
<feature type="domain" description="Anaphase-promoting complex subunit 5" evidence="2">
    <location>
        <begin position="510"/>
        <end position="534"/>
    </location>
</feature>
<dbReference type="SUPFAM" id="SSF52540">
    <property type="entry name" value="P-loop containing nucleoside triphosphate hydrolases"/>
    <property type="match status" value="1"/>
</dbReference>
<dbReference type="InterPro" id="IPR019734">
    <property type="entry name" value="TPR_rpt"/>
</dbReference>
<name>A0A1H8YCD4_9PSEU</name>
<dbReference type="STRING" id="394193.SAMN04489732_113187"/>
<dbReference type="RefSeq" id="WP_218156896.1">
    <property type="nucleotide sequence ID" value="NZ_FOEF01000013.1"/>
</dbReference>
<dbReference type="Pfam" id="PF12862">
    <property type="entry name" value="ANAPC5"/>
    <property type="match status" value="1"/>
</dbReference>
<feature type="repeat" description="TPR" evidence="1">
    <location>
        <begin position="340"/>
        <end position="373"/>
    </location>
</feature>
<sequence>MAGKRLLILLDNVRDSAQVKPLLPGSPTCTVLITSRQRLTDLVASGAHQLDLDVLADTDARDLLAQFVGSARVAVETAAVTDLVLTCVGLPLAIGIVAARANTHPGFPLSALAAELRDARKLSSSMADADEVAINLDAVFSSSYRILDPDTARLFGLVGLVPGPDISTPAAASLAALSTTRARTLLRTLEDAHLLQQPRPGRYRMHDLIRRYAAHQQLDQDLREAGLRRVIDFYLHTAYHADRLLHPHRLPIQLDPPVSGVHLHALPDIPAALEWFDSEHPALIAALHTATRHAWHSTAWQLAWALQTFHVSRGYRHDRLAVLQVALNAAAHLPDPTAGVLAHRLLGDAYTDLGCYEEAMGHLHQALMVAEENHDADQQARTHRVLAWAWAQRGEHRQALEHATRALELWRTFNYSAIIAEILNDMGWYAAQLGQYDTARTHCNDALELARNEHDTRCEASVLVSLGYLDHHIGHHRQAIHHYQQACARYRDLGDTYRVADCLEGLGHPHTALGEHQQARAAWQEALGLHQEQHRDTRADGIRKQLADLDGAQ</sequence>
<proteinExistence type="predicted"/>
<dbReference type="Gene3D" id="1.25.40.10">
    <property type="entry name" value="Tetratricopeptide repeat domain"/>
    <property type="match status" value="2"/>
</dbReference>
<dbReference type="AlphaFoldDB" id="A0A1H8YCD4"/>
<dbReference type="InterPro" id="IPR011990">
    <property type="entry name" value="TPR-like_helical_dom_sf"/>
</dbReference>
<accession>A0A1H8YCD4</accession>
<reference evidence="3 4" key="1">
    <citation type="submission" date="2016-10" db="EMBL/GenBank/DDBJ databases">
        <authorList>
            <person name="de Groot N.N."/>
        </authorList>
    </citation>
    <scope>NUCLEOTIDE SEQUENCE [LARGE SCALE GENOMIC DNA]</scope>
    <source>
        <strain evidence="3 4">DSM 44993</strain>
    </source>
</reference>
<dbReference type="InterPro" id="IPR026000">
    <property type="entry name" value="Apc5_dom"/>
</dbReference>
<dbReference type="Pfam" id="PF13424">
    <property type="entry name" value="TPR_12"/>
    <property type="match status" value="2"/>
</dbReference>
<evidence type="ECO:0000256" key="1">
    <source>
        <dbReference type="PROSITE-ProRule" id="PRU00339"/>
    </source>
</evidence>
<dbReference type="Gene3D" id="3.40.50.300">
    <property type="entry name" value="P-loop containing nucleotide triphosphate hydrolases"/>
    <property type="match status" value="1"/>
</dbReference>
<evidence type="ECO:0000313" key="4">
    <source>
        <dbReference type="Proteomes" id="UP000198582"/>
    </source>
</evidence>
<organism evidence="3 4">
    <name type="scientific">Amycolatopsis saalfeldensis</name>
    <dbReference type="NCBI Taxonomy" id="394193"/>
    <lineage>
        <taxon>Bacteria</taxon>
        <taxon>Bacillati</taxon>
        <taxon>Actinomycetota</taxon>
        <taxon>Actinomycetes</taxon>
        <taxon>Pseudonocardiales</taxon>
        <taxon>Pseudonocardiaceae</taxon>
        <taxon>Amycolatopsis</taxon>
    </lineage>
</organism>
<dbReference type="SUPFAM" id="SSF48452">
    <property type="entry name" value="TPR-like"/>
    <property type="match status" value="2"/>
</dbReference>
<dbReference type="SMART" id="SM00028">
    <property type="entry name" value="TPR"/>
    <property type="match status" value="5"/>
</dbReference>
<dbReference type="PANTHER" id="PTHR47691">
    <property type="entry name" value="REGULATOR-RELATED"/>
    <property type="match status" value="1"/>
</dbReference>
<dbReference type="PROSITE" id="PS50005">
    <property type="entry name" value="TPR"/>
    <property type="match status" value="1"/>
</dbReference>
<dbReference type="Proteomes" id="UP000198582">
    <property type="component" value="Unassembled WGS sequence"/>
</dbReference>